<keyword evidence="4 7" id="KW-0862">Zinc</keyword>
<evidence type="ECO:0000259" key="8">
    <source>
        <dbReference type="PROSITE" id="PS50880"/>
    </source>
</evidence>
<dbReference type="GO" id="GO:0006281">
    <property type="term" value="P:DNA repair"/>
    <property type="evidence" value="ECO:0007669"/>
    <property type="project" value="UniProtKB-UniRule"/>
</dbReference>
<dbReference type="Pfam" id="PF13662">
    <property type="entry name" value="Toprim_4"/>
    <property type="match status" value="1"/>
</dbReference>
<dbReference type="SUPFAM" id="SSF111304">
    <property type="entry name" value="Recombination protein RecR"/>
    <property type="match status" value="1"/>
</dbReference>
<dbReference type="CDD" id="cd01025">
    <property type="entry name" value="TOPRIM_recR"/>
    <property type="match status" value="1"/>
</dbReference>
<dbReference type="InterPro" id="IPR034137">
    <property type="entry name" value="TOPRIM_RecR"/>
</dbReference>
<keyword evidence="10" id="KW-1185">Reference proteome</keyword>
<dbReference type="InterPro" id="IPR000093">
    <property type="entry name" value="DNA_Rcmb_RecR"/>
</dbReference>
<dbReference type="Gene3D" id="1.10.8.420">
    <property type="entry name" value="RecR Domain 1"/>
    <property type="match status" value="1"/>
</dbReference>
<dbReference type="PROSITE" id="PS50880">
    <property type="entry name" value="TOPRIM"/>
    <property type="match status" value="1"/>
</dbReference>
<dbReference type="Pfam" id="PF21176">
    <property type="entry name" value="RecR_HhH"/>
    <property type="match status" value="1"/>
</dbReference>
<dbReference type="PANTHER" id="PTHR30446">
    <property type="entry name" value="RECOMBINATION PROTEIN RECR"/>
    <property type="match status" value="1"/>
</dbReference>
<reference evidence="9 10" key="1">
    <citation type="submission" date="2016-04" db="EMBL/GenBank/DDBJ databases">
        <title>Chloroflexus islandicus sp. nov., a thermophilic filamentous anoxygenic phototrophic bacterium from geyser Strokkur (Iceland).</title>
        <authorList>
            <person name="Gaisin V.A."/>
            <person name="Kalashnikov A.M."/>
            <person name="Sukhacheva M.V."/>
            <person name="Grouzdev D.S."/>
            <person name="Ivanov T.M."/>
            <person name="Kuznetsov B."/>
            <person name="Gorlenko V.M."/>
        </authorList>
    </citation>
    <scope>NUCLEOTIDE SEQUENCE [LARGE SCALE GENOMIC DNA]</scope>
    <source>
        <strain evidence="10">isl-2</strain>
    </source>
</reference>
<gene>
    <name evidence="7" type="primary">recR</name>
    <name evidence="9" type="ORF">A6A03_02360</name>
</gene>
<dbReference type="HAMAP" id="MF_00017">
    <property type="entry name" value="RecR"/>
    <property type="match status" value="1"/>
</dbReference>
<dbReference type="RefSeq" id="WP_066788345.1">
    <property type="nucleotide sequence ID" value="NZ_LWQS01000060.1"/>
</dbReference>
<evidence type="ECO:0000256" key="2">
    <source>
        <dbReference type="ARBA" id="ARBA00022763"/>
    </source>
</evidence>
<sequence>MAVHPEQTLIAAPVARLIEEFAKLPGIGPKTASRLTFFLLRAEPKQAQALAQAILDVKEQVGYCRRCFNITVGELCPICRDPSRDQTKICVVEEPLDVLAIERTGAYRGLYHVLHGHIAPLEGIYREDLKIDELLARVRSEPVNEVILATNPNTEGEATAFLLLRDLAPLGVRVTRPARGLPTGGDLEWADPETLGSALEGRREL</sequence>
<dbReference type="GO" id="GO:0003677">
    <property type="term" value="F:DNA binding"/>
    <property type="evidence" value="ECO:0007669"/>
    <property type="project" value="UniProtKB-UniRule"/>
</dbReference>
<dbReference type="EMBL" id="LWQS01000060">
    <property type="protein sequence ID" value="OAN45017.1"/>
    <property type="molecule type" value="Genomic_DNA"/>
</dbReference>
<evidence type="ECO:0000256" key="6">
    <source>
        <dbReference type="ARBA" id="ARBA00023204"/>
    </source>
</evidence>
<evidence type="ECO:0000256" key="5">
    <source>
        <dbReference type="ARBA" id="ARBA00023172"/>
    </source>
</evidence>
<comment type="similarity">
    <text evidence="7">Belongs to the RecR family.</text>
</comment>
<keyword evidence="1 7" id="KW-0479">Metal-binding</keyword>
<accession>A0A178M9Y8</accession>
<dbReference type="InterPro" id="IPR023627">
    <property type="entry name" value="Rcmb_RecR"/>
</dbReference>
<dbReference type="InterPro" id="IPR006171">
    <property type="entry name" value="TOPRIM_dom"/>
</dbReference>
<dbReference type="PROSITE" id="PS01300">
    <property type="entry name" value="RECR"/>
    <property type="match status" value="1"/>
</dbReference>
<dbReference type="NCBIfam" id="TIGR00615">
    <property type="entry name" value="recR"/>
    <property type="match status" value="1"/>
</dbReference>
<evidence type="ECO:0000256" key="7">
    <source>
        <dbReference type="HAMAP-Rule" id="MF_00017"/>
    </source>
</evidence>
<comment type="function">
    <text evidence="7">May play a role in DNA repair. It seems to be involved in an RecBC-independent recombinational process of DNA repair. It may act with RecF and RecO.</text>
</comment>
<name>A0A178M9Y8_9CHLR</name>
<evidence type="ECO:0000256" key="3">
    <source>
        <dbReference type="ARBA" id="ARBA00022771"/>
    </source>
</evidence>
<dbReference type="InterPro" id="IPR015967">
    <property type="entry name" value="Rcmb_RecR_Znf"/>
</dbReference>
<dbReference type="Proteomes" id="UP000078287">
    <property type="component" value="Unassembled WGS sequence"/>
</dbReference>
<keyword evidence="3 7" id="KW-0863">Zinc-finger</keyword>
<proteinExistence type="inferred from homology"/>
<protein>
    <recommendedName>
        <fullName evidence="7">Recombination protein RecR</fullName>
    </recommendedName>
</protein>
<dbReference type="AlphaFoldDB" id="A0A178M9Y8"/>
<dbReference type="GO" id="GO:0006310">
    <property type="term" value="P:DNA recombination"/>
    <property type="evidence" value="ECO:0007669"/>
    <property type="project" value="UniProtKB-UniRule"/>
</dbReference>
<feature type="domain" description="Toprim" evidence="8">
    <location>
        <begin position="87"/>
        <end position="182"/>
    </location>
</feature>
<dbReference type="OrthoDB" id="9802672at2"/>
<dbReference type="STRING" id="1707952.A6A03_02360"/>
<evidence type="ECO:0000256" key="4">
    <source>
        <dbReference type="ARBA" id="ARBA00022833"/>
    </source>
</evidence>
<dbReference type="Gene3D" id="6.10.250.240">
    <property type="match status" value="1"/>
</dbReference>
<evidence type="ECO:0000313" key="9">
    <source>
        <dbReference type="EMBL" id="OAN45017.1"/>
    </source>
</evidence>
<dbReference type="PANTHER" id="PTHR30446:SF0">
    <property type="entry name" value="RECOMBINATION PROTEIN RECR"/>
    <property type="match status" value="1"/>
</dbReference>
<keyword evidence="5 7" id="KW-0233">DNA recombination</keyword>
<dbReference type="GO" id="GO:0008270">
    <property type="term" value="F:zinc ion binding"/>
    <property type="evidence" value="ECO:0007669"/>
    <property type="project" value="UniProtKB-KW"/>
</dbReference>
<organism evidence="9 10">
    <name type="scientific">Chloroflexus islandicus</name>
    <dbReference type="NCBI Taxonomy" id="1707952"/>
    <lineage>
        <taxon>Bacteria</taxon>
        <taxon>Bacillati</taxon>
        <taxon>Chloroflexota</taxon>
        <taxon>Chloroflexia</taxon>
        <taxon>Chloroflexales</taxon>
        <taxon>Chloroflexineae</taxon>
        <taxon>Chloroflexaceae</taxon>
        <taxon>Chloroflexus</taxon>
    </lineage>
</organism>
<keyword evidence="6 7" id="KW-0234">DNA repair</keyword>
<keyword evidence="2 7" id="KW-0227">DNA damage</keyword>
<dbReference type="Gene3D" id="3.40.1360.10">
    <property type="match status" value="1"/>
</dbReference>
<dbReference type="SMART" id="SM00493">
    <property type="entry name" value="TOPRIM"/>
    <property type="match status" value="1"/>
</dbReference>
<evidence type="ECO:0000256" key="1">
    <source>
        <dbReference type="ARBA" id="ARBA00022723"/>
    </source>
</evidence>
<comment type="caution">
    <text evidence="9">The sequence shown here is derived from an EMBL/GenBank/DDBJ whole genome shotgun (WGS) entry which is preliminary data.</text>
</comment>
<dbReference type="Gene3D" id="3.30.60.80">
    <property type="match status" value="1"/>
</dbReference>
<evidence type="ECO:0000313" key="10">
    <source>
        <dbReference type="Proteomes" id="UP000078287"/>
    </source>
</evidence>
<feature type="zinc finger region" description="C4-type" evidence="7">
    <location>
        <begin position="64"/>
        <end position="79"/>
    </location>
</feature>
<dbReference type="Pfam" id="PF21175">
    <property type="entry name" value="RecR_C"/>
    <property type="match status" value="1"/>
</dbReference>
<dbReference type="Pfam" id="PF02132">
    <property type="entry name" value="RecR_ZnF"/>
    <property type="match status" value="1"/>
</dbReference>